<keyword evidence="2" id="KW-0853">WD repeat</keyword>
<feature type="region of interest" description="Disordered" evidence="5">
    <location>
        <begin position="1180"/>
        <end position="1200"/>
    </location>
</feature>
<feature type="region of interest" description="Disordered" evidence="5">
    <location>
        <begin position="261"/>
        <end position="282"/>
    </location>
</feature>
<feature type="compositionally biased region" description="Low complexity" evidence="5">
    <location>
        <begin position="549"/>
        <end position="560"/>
    </location>
</feature>
<accession>A0A3M0KV23</accession>
<dbReference type="PANTHER" id="PTHR14897">
    <property type="entry name" value="WD REPEAT AND COILED-COIL-CONTAINING PROTEIN"/>
    <property type="match status" value="1"/>
</dbReference>
<dbReference type="STRING" id="333673.A0A3M0KV23"/>
<keyword evidence="4" id="KW-0175">Coiled coil</keyword>
<reference evidence="6 7" key="1">
    <citation type="submission" date="2018-07" db="EMBL/GenBank/DDBJ databases">
        <title>A high quality draft genome assembly of the barn swallow (H. rustica rustica).</title>
        <authorList>
            <person name="Formenti G."/>
            <person name="Chiara M."/>
            <person name="Poveda L."/>
            <person name="Francoijs K.-J."/>
            <person name="Bonisoli-Alquati A."/>
            <person name="Canova L."/>
            <person name="Gianfranceschi L."/>
            <person name="Horner D.S."/>
            <person name="Saino N."/>
        </authorList>
    </citation>
    <scope>NUCLEOTIDE SEQUENCE [LARGE SCALE GENOMIC DNA]</scope>
    <source>
        <strain evidence="6">Chelidonia</strain>
        <tissue evidence="6">Blood</tissue>
    </source>
</reference>
<sequence>MDLGKAKLLRTGLNALYQAIHPVHGIAWTDGKQVILTTLYYQNGELKFGDSSIVGQFEHVHGLYWGPFCSTDTPALLAVQHKKHVSIWQLVYSSAEKKKPLISQTCEVGEPFPLLSQGCVWHPKKEVLAVLTKRDASVLHAVRTDNTRVKAEIKSSGLIHCACWTKDGNRLVVAIGSALHSYIWDNAQKTLNICSFCPVFDVGGYICAIEATLDFQIAVATELPLDSICGFNAGIAFDVPSGTEDGSLISQVLGDEEYSMDTRRKSIDSDRSGVDSVASSSSGPVDLTHILANHRRSDPSPLITLKRKDSATTNGQDSSHLILVTFERKVTTTRKVTIPGILVPDIMAFDFRAQIVAVASNTSNIVLVYSVTSSCMPHIQQIQLEKNERPKGLCFLTDKLLMILIGKQRFPEPNLIPSSSSDRYVMRLMVKELMLEENSSALSETKQNMFYDFESSVNIPGKRRFFENLATEDQPQSRELLIPRSTVIQSPSGRRRLIEEVKIPSYEQSSSSSVSDLDEKRLPGDSSVALETLDAEPMNRSVSLRGFGSPSRISSRPTSPKVQFNVIQEVSNSPKNNNLPSERGMSHISRNLERLCGSFNELQLSLSEITDFARNGRRISLAYPCSQEPPVVHVTYQRHSVVSDTGRLESCLHYFPCIVTVKSVAWLHYSYSLGLAGPSRFLRKDWTYSGVHHSCCYGLERLLLTLIEVRMFLEEQYCAKDHNNKSSWYRCSTLKVMELGKAKLLRTGLNALQQAIHPVHGLAWTDGKQVILTALHLQNGEPEFGDSSVVGQFEHVHGLYWGPCPAEAPALLAVQHKKHITVWQLCFNGADRNKLLVSQVCDISEPYPVLPQGCVWHPSKEVLAVLTTRDASVLPSVHLNDSRINADIKGSGLIHCACWTKEGDRLVVGVGSALHSYIWDDAQKTLSACSFCPIFDVGGYICAVEATQSLQVAVATELPLDKICGLNAGVAFEVPSSVETESFPSQPSLCGEEEYSSDGGKKSLDSEKPLSVVTSPVDLTHILSSKQGADSSPLLHLRPKDYLTGSGQDSSHLILVTFEKKVTSTKKVSIPGILVPDIMAFDSKTQTVSVASNTCNVILVYSLTSSNLPNIQQIQLEKSEKPKGLCFLTNKLLLILVGRQKFSDPAFLPSSRSDKYMIRLMIKELILEMAPSKSVSADGSSSLNLSSIPHDPSRDAHPLSRGLLIPDRSVLQSPTSRRKLIEEIRSPVYEQNLVLNISDFKDKKISMNFPPAVETLDAEPVNRSVALSNASNKPTSPKRQPEAASKIPNSYKNNLFSEKEASYFLKNVEKLSGSSWIVLTADSEGFIPLMFTSTQEILIRDATAKGYSARSSKTLDIISSTQECRSTSSESLDITSSLEVLRDCSSTPLDNISPSEQPSNKM</sequence>
<evidence type="ECO:0000256" key="2">
    <source>
        <dbReference type="ARBA" id="ARBA00022574"/>
    </source>
</evidence>
<dbReference type="SUPFAM" id="SSF101908">
    <property type="entry name" value="Putative isomerase YbhE"/>
    <property type="match status" value="1"/>
</dbReference>
<dbReference type="PANTHER" id="PTHR14897:SF4">
    <property type="entry name" value="WD REPEAT AND COILED-COIL-CONTAINING PROTEIN"/>
    <property type="match status" value="1"/>
</dbReference>
<name>A0A3M0KV23_HIRRU</name>
<dbReference type="InterPro" id="IPR028041">
    <property type="entry name" value="WDCP"/>
</dbReference>
<feature type="compositionally biased region" description="Polar residues" evidence="5">
    <location>
        <begin position="1267"/>
        <end position="1278"/>
    </location>
</feature>
<organism evidence="6 7">
    <name type="scientific">Hirundo rustica rustica</name>
    <dbReference type="NCBI Taxonomy" id="333673"/>
    <lineage>
        <taxon>Eukaryota</taxon>
        <taxon>Metazoa</taxon>
        <taxon>Chordata</taxon>
        <taxon>Craniata</taxon>
        <taxon>Vertebrata</taxon>
        <taxon>Euteleostomi</taxon>
        <taxon>Archelosauria</taxon>
        <taxon>Archosauria</taxon>
        <taxon>Dinosauria</taxon>
        <taxon>Saurischia</taxon>
        <taxon>Theropoda</taxon>
        <taxon>Coelurosauria</taxon>
        <taxon>Aves</taxon>
        <taxon>Neognathae</taxon>
        <taxon>Neoaves</taxon>
        <taxon>Telluraves</taxon>
        <taxon>Australaves</taxon>
        <taxon>Passeriformes</taxon>
        <taxon>Sylvioidea</taxon>
        <taxon>Hirundinidae</taxon>
        <taxon>Hirundo</taxon>
    </lineage>
</organism>
<gene>
    <name evidence="6" type="ORF">DUI87_05729</name>
</gene>
<feature type="region of interest" description="Disordered" evidence="5">
    <location>
        <begin position="980"/>
        <end position="1007"/>
    </location>
</feature>
<dbReference type="OrthoDB" id="6409262at2759"/>
<feature type="compositionally biased region" description="Basic and acidic residues" evidence="5">
    <location>
        <begin position="261"/>
        <end position="273"/>
    </location>
</feature>
<feature type="region of interest" description="Disordered" evidence="5">
    <location>
        <begin position="541"/>
        <end position="560"/>
    </location>
</feature>
<evidence type="ECO:0000256" key="4">
    <source>
        <dbReference type="ARBA" id="ARBA00023054"/>
    </source>
</evidence>
<evidence type="ECO:0000313" key="7">
    <source>
        <dbReference type="Proteomes" id="UP000269221"/>
    </source>
</evidence>
<dbReference type="GO" id="GO:0019900">
    <property type="term" value="F:kinase binding"/>
    <property type="evidence" value="ECO:0007669"/>
    <property type="project" value="TreeGrafter"/>
</dbReference>
<dbReference type="EMBL" id="QRBI01000099">
    <property type="protein sequence ID" value="RMC17152.1"/>
    <property type="molecule type" value="Genomic_DNA"/>
</dbReference>
<evidence type="ECO:0000256" key="5">
    <source>
        <dbReference type="SAM" id="MobiDB-lite"/>
    </source>
</evidence>
<evidence type="ECO:0000256" key="1">
    <source>
        <dbReference type="ARBA" id="ARBA00015683"/>
    </source>
</evidence>
<evidence type="ECO:0000256" key="3">
    <source>
        <dbReference type="ARBA" id="ARBA00022737"/>
    </source>
</evidence>
<protein>
    <recommendedName>
        <fullName evidence="1">WD repeat and coiled-coil-containing protein</fullName>
    </recommendedName>
</protein>
<feature type="region of interest" description="Disordered" evidence="5">
    <location>
        <begin position="1267"/>
        <end position="1287"/>
    </location>
</feature>
<proteinExistence type="predicted"/>
<dbReference type="Proteomes" id="UP000269221">
    <property type="component" value="Unassembled WGS sequence"/>
</dbReference>
<comment type="caution">
    <text evidence="6">The sequence shown here is derived from an EMBL/GenBank/DDBJ whole genome shotgun (WGS) entry which is preliminary data.</text>
</comment>
<dbReference type="Pfam" id="PF15390">
    <property type="entry name" value="WDCP"/>
    <property type="match status" value="2"/>
</dbReference>
<keyword evidence="7" id="KW-1185">Reference proteome</keyword>
<dbReference type="SUPFAM" id="SSF69322">
    <property type="entry name" value="Tricorn protease domain 2"/>
    <property type="match status" value="1"/>
</dbReference>
<evidence type="ECO:0000313" key="6">
    <source>
        <dbReference type="EMBL" id="RMC17152.1"/>
    </source>
</evidence>
<keyword evidence="3" id="KW-0677">Repeat</keyword>